<dbReference type="SUPFAM" id="SSF52172">
    <property type="entry name" value="CheY-like"/>
    <property type="match status" value="1"/>
</dbReference>
<evidence type="ECO:0000259" key="6">
    <source>
        <dbReference type="PROSITE" id="PS50043"/>
    </source>
</evidence>
<dbReference type="InterPro" id="IPR039420">
    <property type="entry name" value="WalR-like"/>
</dbReference>
<accession>A0ABV0AK42</accession>
<organism evidence="8 9">
    <name type="scientific">Microbispora maris</name>
    <dbReference type="NCBI Taxonomy" id="3144104"/>
    <lineage>
        <taxon>Bacteria</taxon>
        <taxon>Bacillati</taxon>
        <taxon>Actinomycetota</taxon>
        <taxon>Actinomycetes</taxon>
        <taxon>Streptosporangiales</taxon>
        <taxon>Streptosporangiaceae</taxon>
        <taxon>Microbispora</taxon>
    </lineage>
</organism>
<dbReference type="PRINTS" id="PR00038">
    <property type="entry name" value="HTHLUXR"/>
</dbReference>
<protein>
    <submittedName>
        <fullName evidence="8">Response regulator transcription factor</fullName>
    </submittedName>
</protein>
<evidence type="ECO:0000256" key="1">
    <source>
        <dbReference type="ARBA" id="ARBA00022553"/>
    </source>
</evidence>
<sequence length="230" mass="25098">MRAFPSIKVLVVDDQALVRMGFRMILDAQEDITVVGEAHDGADAYRLSCESSPDVVLMDVHMPNGTDGITATKRITAELPGVRVLAISTFDLDEYVMDALRAGACGFMPKDISPEELVQGIRVAHRGDAVVAPRLLTRLIETFVRVPRVWRRPRLEGVTEREREVLTLIARGYSNAEISAALRVADSTLKNHVTSLFAKIGARDRAQAVIVAYEAGLVKPGEHAPTQSGP</sequence>
<feature type="domain" description="HTH luxR-type" evidence="6">
    <location>
        <begin position="151"/>
        <end position="216"/>
    </location>
</feature>
<dbReference type="InterPro" id="IPR000792">
    <property type="entry name" value="Tscrpt_reg_LuxR_C"/>
</dbReference>
<evidence type="ECO:0000256" key="5">
    <source>
        <dbReference type="PROSITE-ProRule" id="PRU00169"/>
    </source>
</evidence>
<dbReference type="PROSITE" id="PS00622">
    <property type="entry name" value="HTH_LUXR_1"/>
    <property type="match status" value="1"/>
</dbReference>
<dbReference type="Gene3D" id="3.40.50.2300">
    <property type="match status" value="1"/>
</dbReference>
<dbReference type="InterPro" id="IPR058245">
    <property type="entry name" value="NreC/VraR/RcsB-like_REC"/>
</dbReference>
<dbReference type="CDD" id="cd17535">
    <property type="entry name" value="REC_NarL-like"/>
    <property type="match status" value="1"/>
</dbReference>
<evidence type="ECO:0000256" key="4">
    <source>
        <dbReference type="ARBA" id="ARBA00023163"/>
    </source>
</evidence>
<dbReference type="PROSITE" id="PS50110">
    <property type="entry name" value="RESPONSE_REGULATORY"/>
    <property type="match status" value="1"/>
</dbReference>
<keyword evidence="2" id="KW-0805">Transcription regulation</keyword>
<dbReference type="PROSITE" id="PS50043">
    <property type="entry name" value="HTH_LUXR_2"/>
    <property type="match status" value="1"/>
</dbReference>
<dbReference type="SMART" id="SM00448">
    <property type="entry name" value="REC"/>
    <property type="match status" value="1"/>
</dbReference>
<feature type="modified residue" description="4-aspartylphosphate" evidence="5">
    <location>
        <position position="59"/>
    </location>
</feature>
<dbReference type="CDD" id="cd06170">
    <property type="entry name" value="LuxR_C_like"/>
    <property type="match status" value="1"/>
</dbReference>
<dbReference type="EMBL" id="JBDJAW010000005">
    <property type="protein sequence ID" value="MEN3535212.1"/>
    <property type="molecule type" value="Genomic_DNA"/>
</dbReference>
<keyword evidence="3" id="KW-0238">DNA-binding</keyword>
<reference evidence="8 9" key="1">
    <citation type="submission" date="2024-05" db="EMBL/GenBank/DDBJ databases">
        <title>Microbispora sp.ZYX-F-249.</title>
        <authorList>
            <person name="Xie H."/>
        </authorList>
    </citation>
    <scope>NUCLEOTIDE SEQUENCE [LARGE SCALE GENOMIC DNA]</scope>
    <source>
        <strain evidence="8 9">ZYX-F-249</strain>
    </source>
</reference>
<feature type="domain" description="Response regulatory" evidence="7">
    <location>
        <begin position="8"/>
        <end position="125"/>
    </location>
</feature>
<name>A0ABV0AK42_9ACTN</name>
<keyword evidence="9" id="KW-1185">Reference proteome</keyword>
<dbReference type="PANTHER" id="PTHR43214">
    <property type="entry name" value="TWO-COMPONENT RESPONSE REGULATOR"/>
    <property type="match status" value="1"/>
</dbReference>
<keyword evidence="1 5" id="KW-0597">Phosphoprotein</keyword>
<keyword evidence="4" id="KW-0804">Transcription</keyword>
<evidence type="ECO:0000313" key="9">
    <source>
        <dbReference type="Proteomes" id="UP001447516"/>
    </source>
</evidence>
<dbReference type="SUPFAM" id="SSF46894">
    <property type="entry name" value="C-terminal effector domain of the bipartite response regulators"/>
    <property type="match status" value="1"/>
</dbReference>
<dbReference type="InterPro" id="IPR016032">
    <property type="entry name" value="Sig_transdc_resp-reg_C-effctor"/>
</dbReference>
<evidence type="ECO:0000313" key="8">
    <source>
        <dbReference type="EMBL" id="MEN3535212.1"/>
    </source>
</evidence>
<gene>
    <name evidence="8" type="ORF">AAH991_08900</name>
</gene>
<dbReference type="SMART" id="SM00421">
    <property type="entry name" value="HTH_LUXR"/>
    <property type="match status" value="1"/>
</dbReference>
<dbReference type="Pfam" id="PF00072">
    <property type="entry name" value="Response_reg"/>
    <property type="match status" value="1"/>
</dbReference>
<evidence type="ECO:0000259" key="7">
    <source>
        <dbReference type="PROSITE" id="PS50110"/>
    </source>
</evidence>
<comment type="caution">
    <text evidence="8">The sequence shown here is derived from an EMBL/GenBank/DDBJ whole genome shotgun (WGS) entry which is preliminary data.</text>
</comment>
<dbReference type="InterPro" id="IPR011006">
    <property type="entry name" value="CheY-like_superfamily"/>
</dbReference>
<dbReference type="Proteomes" id="UP001447516">
    <property type="component" value="Unassembled WGS sequence"/>
</dbReference>
<dbReference type="RefSeq" id="WP_346225274.1">
    <property type="nucleotide sequence ID" value="NZ_JBDJAW010000005.1"/>
</dbReference>
<proteinExistence type="predicted"/>
<evidence type="ECO:0000256" key="3">
    <source>
        <dbReference type="ARBA" id="ARBA00023125"/>
    </source>
</evidence>
<dbReference type="PANTHER" id="PTHR43214:SF24">
    <property type="entry name" value="TRANSCRIPTIONAL REGULATORY PROTEIN NARL-RELATED"/>
    <property type="match status" value="1"/>
</dbReference>
<dbReference type="Pfam" id="PF00196">
    <property type="entry name" value="GerE"/>
    <property type="match status" value="1"/>
</dbReference>
<evidence type="ECO:0000256" key="2">
    <source>
        <dbReference type="ARBA" id="ARBA00023015"/>
    </source>
</evidence>
<dbReference type="InterPro" id="IPR001789">
    <property type="entry name" value="Sig_transdc_resp-reg_receiver"/>
</dbReference>